<keyword evidence="2 3" id="KW-0378">Hydrolase</keyword>
<sequence length="360" mass="39252">MFVSFNYRLGVFGMMAGSAIRRANATNLGLHDQRQALAWIPENIGAFGGDPSRVTVMGESAGALSIGCHLLAYKGRDDGLFGAAITQSGGPFSADPVGRNYTEQEADFELVLNTTGCADSNTPLDCLRGVPAEVLNEVSALLPPFFVVDGQLLPNSSIDSSQDRPFVRVPLLTGTTRNEGTSFTQESLTSPINTDRDFQTFMRSVWGGGPIRGDLVQEWTRLYQEEVDDPSAGGLGTVKLNPEPSVGALYGKATLWMGDMIFVAGRRFANQAWAEQSVPSYSYLFDTVPASVDAKTLGAAHYQEIPYVFGNTRGNGWIQDPFPKEPDQRRRHLELAEIMSSMWISFAVTHPPNFHQGSWS</sequence>
<evidence type="ECO:0000313" key="6">
    <source>
        <dbReference type="Proteomes" id="UP001152087"/>
    </source>
</evidence>
<evidence type="ECO:0000256" key="2">
    <source>
        <dbReference type="ARBA" id="ARBA00022801"/>
    </source>
</evidence>
<dbReference type="EMBL" id="JAOQAV010000034">
    <property type="protein sequence ID" value="KAJ4182512.1"/>
    <property type="molecule type" value="Genomic_DNA"/>
</dbReference>
<organism evidence="5 6">
    <name type="scientific">Fusarium falciforme</name>
    <dbReference type="NCBI Taxonomy" id="195108"/>
    <lineage>
        <taxon>Eukaryota</taxon>
        <taxon>Fungi</taxon>
        <taxon>Dikarya</taxon>
        <taxon>Ascomycota</taxon>
        <taxon>Pezizomycotina</taxon>
        <taxon>Sordariomycetes</taxon>
        <taxon>Hypocreomycetidae</taxon>
        <taxon>Hypocreales</taxon>
        <taxon>Nectriaceae</taxon>
        <taxon>Fusarium</taxon>
        <taxon>Fusarium solani species complex</taxon>
    </lineage>
</organism>
<dbReference type="EC" id="3.1.1.-" evidence="3"/>
<accession>A0A9W8QYF9</accession>
<dbReference type="InterPro" id="IPR050654">
    <property type="entry name" value="AChE-related_enzymes"/>
</dbReference>
<dbReference type="AlphaFoldDB" id="A0A9W8QYF9"/>
<dbReference type="PANTHER" id="PTHR43918">
    <property type="entry name" value="ACETYLCHOLINESTERASE"/>
    <property type="match status" value="1"/>
</dbReference>
<evidence type="ECO:0000256" key="1">
    <source>
        <dbReference type="ARBA" id="ARBA00005964"/>
    </source>
</evidence>
<keyword evidence="6" id="KW-1185">Reference proteome</keyword>
<comment type="similarity">
    <text evidence="1 3">Belongs to the type-B carboxylesterase/lipase family.</text>
</comment>
<dbReference type="Proteomes" id="UP001152087">
    <property type="component" value="Unassembled WGS sequence"/>
</dbReference>
<dbReference type="GO" id="GO:0052689">
    <property type="term" value="F:carboxylic ester hydrolase activity"/>
    <property type="evidence" value="ECO:0007669"/>
    <property type="project" value="TreeGrafter"/>
</dbReference>
<name>A0A9W8QYF9_9HYPO</name>
<dbReference type="InterPro" id="IPR019826">
    <property type="entry name" value="Carboxylesterase_B_AS"/>
</dbReference>
<evidence type="ECO:0000259" key="4">
    <source>
        <dbReference type="Pfam" id="PF00135"/>
    </source>
</evidence>
<dbReference type="SUPFAM" id="SSF53474">
    <property type="entry name" value="alpha/beta-Hydrolases"/>
    <property type="match status" value="1"/>
</dbReference>
<comment type="caution">
    <text evidence="5">The sequence shown here is derived from an EMBL/GenBank/DDBJ whole genome shotgun (WGS) entry which is preliminary data.</text>
</comment>
<dbReference type="Gene3D" id="3.40.50.1820">
    <property type="entry name" value="alpha/beta hydrolase"/>
    <property type="match status" value="1"/>
</dbReference>
<feature type="domain" description="Carboxylesterase type B" evidence="4">
    <location>
        <begin position="2"/>
        <end position="358"/>
    </location>
</feature>
<gene>
    <name evidence="5" type="ORF">NW755_010279</name>
</gene>
<evidence type="ECO:0000313" key="5">
    <source>
        <dbReference type="EMBL" id="KAJ4182512.1"/>
    </source>
</evidence>
<proteinExistence type="inferred from homology"/>
<dbReference type="InterPro" id="IPR029058">
    <property type="entry name" value="AB_hydrolase_fold"/>
</dbReference>
<dbReference type="InterPro" id="IPR002018">
    <property type="entry name" value="CarbesteraseB"/>
</dbReference>
<dbReference type="OrthoDB" id="408631at2759"/>
<dbReference type="PANTHER" id="PTHR43918:SF4">
    <property type="entry name" value="CARBOXYLIC ESTER HYDROLASE"/>
    <property type="match status" value="1"/>
</dbReference>
<dbReference type="PROSITE" id="PS00122">
    <property type="entry name" value="CARBOXYLESTERASE_B_1"/>
    <property type="match status" value="1"/>
</dbReference>
<evidence type="ECO:0000256" key="3">
    <source>
        <dbReference type="RuleBase" id="RU361235"/>
    </source>
</evidence>
<protein>
    <recommendedName>
        <fullName evidence="3">Carboxylic ester hydrolase</fullName>
        <ecNumber evidence="3">3.1.1.-</ecNumber>
    </recommendedName>
</protein>
<reference evidence="5" key="1">
    <citation type="submission" date="2022-09" db="EMBL/GenBank/DDBJ databases">
        <title>Fusarium specimens isolated from Avocado Roots.</title>
        <authorList>
            <person name="Stajich J."/>
            <person name="Roper C."/>
            <person name="Heimlech-Rivalta G."/>
        </authorList>
    </citation>
    <scope>NUCLEOTIDE SEQUENCE</scope>
    <source>
        <strain evidence="5">A02</strain>
    </source>
</reference>
<dbReference type="Pfam" id="PF00135">
    <property type="entry name" value="COesterase"/>
    <property type="match status" value="1"/>
</dbReference>